<dbReference type="STRING" id="671987.R0KRZ8"/>
<reference evidence="3 4" key="1">
    <citation type="journal article" date="2012" name="PLoS Pathog.">
        <title>Diverse lifestyles and strategies of plant pathogenesis encoded in the genomes of eighteen Dothideomycetes fungi.</title>
        <authorList>
            <person name="Ohm R.A."/>
            <person name="Feau N."/>
            <person name="Henrissat B."/>
            <person name="Schoch C.L."/>
            <person name="Horwitz B.A."/>
            <person name="Barry K.W."/>
            <person name="Condon B.J."/>
            <person name="Copeland A.C."/>
            <person name="Dhillon B."/>
            <person name="Glaser F."/>
            <person name="Hesse C.N."/>
            <person name="Kosti I."/>
            <person name="LaButti K."/>
            <person name="Lindquist E.A."/>
            <person name="Lucas S."/>
            <person name="Salamov A.A."/>
            <person name="Bradshaw R.E."/>
            <person name="Ciuffetti L."/>
            <person name="Hamelin R.C."/>
            <person name="Kema G.H.J."/>
            <person name="Lawrence C."/>
            <person name="Scott J.A."/>
            <person name="Spatafora J.W."/>
            <person name="Turgeon B.G."/>
            <person name="de Wit P.J.G.M."/>
            <person name="Zhong S."/>
            <person name="Goodwin S.B."/>
            <person name="Grigoriev I.V."/>
        </authorList>
    </citation>
    <scope>NUCLEOTIDE SEQUENCE [LARGE SCALE GENOMIC DNA]</scope>
    <source>
        <strain evidence="4">28A</strain>
    </source>
</reference>
<dbReference type="GeneID" id="19397795"/>
<dbReference type="InterPro" id="IPR043128">
    <property type="entry name" value="Rev_trsase/Diguanyl_cyclase"/>
</dbReference>
<dbReference type="EMBL" id="KB908482">
    <property type="protein sequence ID" value="EOA90572.1"/>
    <property type="molecule type" value="Genomic_DNA"/>
</dbReference>
<dbReference type="GO" id="GO:0006281">
    <property type="term" value="P:DNA repair"/>
    <property type="evidence" value="ECO:0007669"/>
    <property type="project" value="InterPro"/>
</dbReference>
<sequence>MYASASVFEHQTPALKNVPLAVQQKRFLGLHKLQLIHHARKACPDLAIVRGEDLTPFRNVSKHLILNPNDPSNACSCLAKHHPTVGFPYHPTRLTGHVHPKTVTDSLDPLHLRLALGSHLAHYLRSRLAAEKGYTATAGISTNKLLSKLVGNTDKPDAQTTLVPPHVSNGSDETADNKLRAFVQQPPPGLDAGLIEGAAKEDVLVRHVRMHPGMGPDVLERVLGGPGGIGARIWLKSVESQVGEARQVPTQISIEDGYMRLDTLGAVVQELRMLAKRLLERMHTDLLADDLDSVDDAASLPAPTPKRWLAHPKTMRLSTRPRPPQTPDGSRNRPSARISKSAPMPAFVFKLNEDLSTVPEKLVQRVLLPLFRKLQGQRSGWNLSLVNVAATNMSGHGRGKGGVGAGKDIGNMFKHQHLVLRQRSEEGRAGESDSTNDTGEGLELSLKTDYRIARVRVGSEGLPTSSQQASAASASDVCVSEVEQMTDGYLLCCDECGAAMPMFAMGAHYRWHAQAQLPSDVGSLDRQIHSKKRQIISSRLGGSEVP</sequence>
<gene>
    <name evidence="3" type="ORF">SETTUDRAFT_158141</name>
</gene>
<dbReference type="InterPro" id="IPR036775">
    <property type="entry name" value="DNA_pol_Y-fam_lit_finger_sf"/>
</dbReference>
<evidence type="ECO:0000313" key="3">
    <source>
        <dbReference type="EMBL" id="EOA90572.1"/>
    </source>
</evidence>
<dbReference type="GO" id="GO:0003887">
    <property type="term" value="F:DNA-directed DNA polymerase activity"/>
    <property type="evidence" value="ECO:0007669"/>
    <property type="project" value="TreeGrafter"/>
</dbReference>
<dbReference type="InterPro" id="IPR001126">
    <property type="entry name" value="UmuC"/>
</dbReference>
<feature type="compositionally biased region" description="Basic and acidic residues" evidence="1">
    <location>
        <begin position="422"/>
        <end position="431"/>
    </location>
</feature>
<accession>R0KRZ8</accession>
<dbReference type="InterPro" id="IPR043502">
    <property type="entry name" value="DNA/RNA_pol_sf"/>
</dbReference>
<dbReference type="HOGENOM" id="CLU_022440_0_0_1"/>
<keyword evidence="4" id="KW-1185">Reference proteome</keyword>
<feature type="domain" description="UmuC" evidence="2">
    <location>
        <begin position="5"/>
        <end position="150"/>
    </location>
</feature>
<dbReference type="Gene3D" id="3.30.1490.100">
    <property type="entry name" value="DNA polymerase, Y-family, little finger domain"/>
    <property type="match status" value="1"/>
</dbReference>
<dbReference type="AlphaFoldDB" id="R0KRZ8"/>
<dbReference type="Gene3D" id="3.30.70.270">
    <property type="match status" value="1"/>
</dbReference>
<dbReference type="GO" id="GO:0070987">
    <property type="term" value="P:error-free translesion synthesis"/>
    <property type="evidence" value="ECO:0007669"/>
    <property type="project" value="UniProtKB-ARBA"/>
</dbReference>
<evidence type="ECO:0000313" key="4">
    <source>
        <dbReference type="Proteomes" id="UP000016935"/>
    </source>
</evidence>
<dbReference type="PANTHER" id="PTHR46404">
    <property type="entry name" value="DNA POLYMERASE IOTA"/>
    <property type="match status" value="1"/>
</dbReference>
<dbReference type="PANTHER" id="PTHR46404:SF1">
    <property type="entry name" value="DNA POLYMERASE IOTA"/>
    <property type="match status" value="1"/>
</dbReference>
<evidence type="ECO:0000256" key="1">
    <source>
        <dbReference type="SAM" id="MobiDB-lite"/>
    </source>
</evidence>
<reference evidence="3 4" key="2">
    <citation type="journal article" date="2013" name="PLoS Genet.">
        <title>Comparative genome structure, secondary metabolite, and effector coding capacity across Cochliobolus pathogens.</title>
        <authorList>
            <person name="Condon B.J."/>
            <person name="Leng Y."/>
            <person name="Wu D."/>
            <person name="Bushley K.E."/>
            <person name="Ohm R.A."/>
            <person name="Otillar R."/>
            <person name="Martin J."/>
            <person name="Schackwitz W."/>
            <person name="Grimwood J."/>
            <person name="MohdZainudin N."/>
            <person name="Xue C."/>
            <person name="Wang R."/>
            <person name="Manning V.A."/>
            <person name="Dhillon B."/>
            <person name="Tu Z.J."/>
            <person name="Steffenson B.J."/>
            <person name="Salamov A."/>
            <person name="Sun H."/>
            <person name="Lowry S."/>
            <person name="LaButti K."/>
            <person name="Han J."/>
            <person name="Copeland A."/>
            <person name="Lindquist E."/>
            <person name="Barry K."/>
            <person name="Schmutz J."/>
            <person name="Baker S.E."/>
            <person name="Ciuffetti L.M."/>
            <person name="Grigoriev I.V."/>
            <person name="Zhong S."/>
            <person name="Turgeon B.G."/>
        </authorList>
    </citation>
    <scope>NUCLEOTIDE SEQUENCE [LARGE SCALE GENOMIC DNA]</scope>
    <source>
        <strain evidence="4">28A</strain>
    </source>
</reference>
<dbReference type="OrthoDB" id="447129at2759"/>
<protein>
    <recommendedName>
        <fullName evidence="2">UmuC domain-containing protein</fullName>
    </recommendedName>
</protein>
<dbReference type="RefSeq" id="XP_008021380.1">
    <property type="nucleotide sequence ID" value="XM_008023189.1"/>
</dbReference>
<dbReference type="Pfam" id="PF00817">
    <property type="entry name" value="IMS"/>
    <property type="match status" value="1"/>
</dbReference>
<dbReference type="SUPFAM" id="SSF56672">
    <property type="entry name" value="DNA/RNA polymerases"/>
    <property type="match status" value="1"/>
</dbReference>
<proteinExistence type="predicted"/>
<feature type="region of interest" description="Disordered" evidence="1">
    <location>
        <begin position="298"/>
        <end position="339"/>
    </location>
</feature>
<dbReference type="GO" id="GO:0003684">
    <property type="term" value="F:damaged DNA binding"/>
    <property type="evidence" value="ECO:0007669"/>
    <property type="project" value="InterPro"/>
</dbReference>
<name>R0KRZ8_EXST2</name>
<dbReference type="eggNOG" id="KOG2095">
    <property type="taxonomic scope" value="Eukaryota"/>
</dbReference>
<organism evidence="3 4">
    <name type="scientific">Exserohilum turcicum (strain 28A)</name>
    <name type="common">Northern leaf blight fungus</name>
    <name type="synonym">Setosphaeria turcica</name>
    <dbReference type="NCBI Taxonomy" id="671987"/>
    <lineage>
        <taxon>Eukaryota</taxon>
        <taxon>Fungi</taxon>
        <taxon>Dikarya</taxon>
        <taxon>Ascomycota</taxon>
        <taxon>Pezizomycotina</taxon>
        <taxon>Dothideomycetes</taxon>
        <taxon>Pleosporomycetidae</taxon>
        <taxon>Pleosporales</taxon>
        <taxon>Pleosporineae</taxon>
        <taxon>Pleosporaceae</taxon>
        <taxon>Exserohilum</taxon>
    </lineage>
</organism>
<evidence type="ECO:0000259" key="2">
    <source>
        <dbReference type="Pfam" id="PF00817"/>
    </source>
</evidence>
<feature type="region of interest" description="Disordered" evidence="1">
    <location>
        <begin position="421"/>
        <end position="441"/>
    </location>
</feature>
<dbReference type="Proteomes" id="UP000016935">
    <property type="component" value="Unassembled WGS sequence"/>
</dbReference>